<reference evidence="2 3" key="1">
    <citation type="submission" date="2020-01" db="EMBL/GenBank/DDBJ databases">
        <authorList>
            <person name="Deng T."/>
        </authorList>
    </citation>
    <scope>NUCLEOTIDE SEQUENCE [LARGE SCALE GENOMIC DNA]</scope>
    <source>
        <strain evidence="2 3">5221</strain>
    </source>
</reference>
<dbReference type="SUPFAM" id="SSF53850">
    <property type="entry name" value="Periplasmic binding protein-like II"/>
    <property type="match status" value="1"/>
</dbReference>
<protein>
    <submittedName>
        <fullName evidence="2">LysR family transcriptional regulator</fullName>
    </submittedName>
</protein>
<comment type="caution">
    <text evidence="2">The sequence shown here is derived from an EMBL/GenBank/DDBJ whole genome shotgun (WGS) entry which is preliminary data.</text>
</comment>
<proteinExistence type="predicted"/>
<sequence length="291" mass="31655">MGSPPQRRAGHDAAAGLVSVHRGGDAAGQDGISRTWAGELVPRARAALAAAEAVTAAAHQASALLGGTVSFGTFSSAHRYLLTPLIVDFSRLHPDVQIEIVGLNSSEVAQAVREGDLEAGLVSLPIDAHGLTVSEPVLTDIVVCVSAEPAHTEEPVTPAQLSERRLVLSEARFRHDDPMRRRLDVLAQSAGVRIRPYIEVEFMDAALELCAEGVGDTLASSLVLRAHRVGERVTWAPVEPPFVEQFAFITRIDAELSPATRTFMDLARRHMRALQRTPEDWQREYERQRRG</sequence>
<accession>A0A6N9HBV3</accession>
<dbReference type="InterPro" id="IPR005119">
    <property type="entry name" value="LysR_subst-bd"/>
</dbReference>
<dbReference type="PANTHER" id="PTHR30419">
    <property type="entry name" value="HTH-TYPE TRANSCRIPTIONAL REGULATOR YBHD"/>
    <property type="match status" value="1"/>
</dbReference>
<dbReference type="EMBL" id="WWEQ01000100">
    <property type="protein sequence ID" value="MYM20934.1"/>
    <property type="molecule type" value="Genomic_DNA"/>
</dbReference>
<organism evidence="2 3">
    <name type="scientific">Brevibacterium rongguiense</name>
    <dbReference type="NCBI Taxonomy" id="2695267"/>
    <lineage>
        <taxon>Bacteria</taxon>
        <taxon>Bacillati</taxon>
        <taxon>Actinomycetota</taxon>
        <taxon>Actinomycetes</taxon>
        <taxon>Micrococcales</taxon>
        <taxon>Brevibacteriaceae</taxon>
        <taxon>Brevibacterium</taxon>
    </lineage>
</organism>
<dbReference type="Proteomes" id="UP000469215">
    <property type="component" value="Unassembled WGS sequence"/>
</dbReference>
<feature type="domain" description="LysR substrate-binding" evidence="1">
    <location>
        <begin position="65"/>
        <end position="271"/>
    </location>
</feature>
<dbReference type="InterPro" id="IPR050950">
    <property type="entry name" value="HTH-type_LysR_regulators"/>
</dbReference>
<evidence type="ECO:0000259" key="1">
    <source>
        <dbReference type="Pfam" id="PF03466"/>
    </source>
</evidence>
<dbReference type="CDD" id="cd05466">
    <property type="entry name" value="PBP2_LTTR_substrate"/>
    <property type="match status" value="1"/>
</dbReference>
<dbReference type="Gene3D" id="3.40.190.290">
    <property type="match status" value="1"/>
</dbReference>
<dbReference type="Pfam" id="PF03466">
    <property type="entry name" value="LysR_substrate"/>
    <property type="match status" value="1"/>
</dbReference>
<keyword evidence="3" id="KW-1185">Reference proteome</keyword>
<dbReference type="AlphaFoldDB" id="A0A6N9HBV3"/>
<name>A0A6N9HBV3_9MICO</name>
<evidence type="ECO:0000313" key="2">
    <source>
        <dbReference type="EMBL" id="MYM20934.1"/>
    </source>
</evidence>
<evidence type="ECO:0000313" key="3">
    <source>
        <dbReference type="Proteomes" id="UP000469215"/>
    </source>
</evidence>
<dbReference type="GO" id="GO:0005829">
    <property type="term" value="C:cytosol"/>
    <property type="evidence" value="ECO:0007669"/>
    <property type="project" value="TreeGrafter"/>
</dbReference>
<dbReference type="GO" id="GO:0006355">
    <property type="term" value="P:regulation of DNA-templated transcription"/>
    <property type="evidence" value="ECO:0007669"/>
    <property type="project" value="TreeGrafter"/>
</dbReference>
<gene>
    <name evidence="2" type="ORF">GSY69_13425</name>
</gene>